<accession>X0XCK1</accession>
<sequence length="252" mass="28541">DCHELIPQPSDITGDELETYRSREISRFIKDNNIGRENVWVGLPLNEFLLHFMTLPFSAEENLREVIRYEMGKYIPFPEKEVRFDFVIMERDAEAKKLRLLLLVIKKAVLERYLSILEGAGITPLGIEMSSSSLLNFFLLGGNGSKGKPTALVDIGKHGFELNWISSGILRYSQSVDFYTEADAEQVRQIKEELRKGFRTAFPLQVWKGEEEMDSSVVLLTGGGIKDALIDGLAKTREVDIQTLPIEAISSR</sequence>
<gene>
    <name evidence="1" type="ORF">S01H1_63290</name>
</gene>
<dbReference type="Pfam" id="PF11104">
    <property type="entry name" value="PilM_2"/>
    <property type="match status" value="1"/>
</dbReference>
<feature type="non-terminal residue" evidence="1">
    <location>
        <position position="1"/>
    </location>
</feature>
<feature type="non-terminal residue" evidence="1">
    <location>
        <position position="252"/>
    </location>
</feature>
<protein>
    <recommendedName>
        <fullName evidence="2">SHS2 domain-containing protein</fullName>
    </recommendedName>
</protein>
<organism evidence="1">
    <name type="scientific">marine sediment metagenome</name>
    <dbReference type="NCBI Taxonomy" id="412755"/>
    <lineage>
        <taxon>unclassified sequences</taxon>
        <taxon>metagenomes</taxon>
        <taxon>ecological metagenomes</taxon>
    </lineage>
</organism>
<evidence type="ECO:0008006" key="2">
    <source>
        <dbReference type="Google" id="ProtNLM"/>
    </source>
</evidence>
<evidence type="ECO:0000313" key="1">
    <source>
        <dbReference type="EMBL" id="GAG34383.1"/>
    </source>
</evidence>
<dbReference type="Gene3D" id="3.30.420.40">
    <property type="match status" value="2"/>
</dbReference>
<comment type="caution">
    <text evidence="1">The sequence shown here is derived from an EMBL/GenBank/DDBJ whole genome shotgun (WGS) entry which is preliminary data.</text>
</comment>
<dbReference type="EMBL" id="BARS01041635">
    <property type="protein sequence ID" value="GAG34383.1"/>
    <property type="molecule type" value="Genomic_DNA"/>
</dbReference>
<reference evidence="1" key="1">
    <citation type="journal article" date="2014" name="Front. Microbiol.">
        <title>High frequency of phylogenetically diverse reductive dehalogenase-homologous genes in deep subseafloor sedimentary metagenomes.</title>
        <authorList>
            <person name="Kawai M."/>
            <person name="Futagami T."/>
            <person name="Toyoda A."/>
            <person name="Takaki Y."/>
            <person name="Nishi S."/>
            <person name="Hori S."/>
            <person name="Arai W."/>
            <person name="Tsubouchi T."/>
            <person name="Morono Y."/>
            <person name="Uchiyama I."/>
            <person name="Ito T."/>
            <person name="Fujiyama A."/>
            <person name="Inagaki F."/>
            <person name="Takami H."/>
        </authorList>
    </citation>
    <scope>NUCLEOTIDE SEQUENCE</scope>
    <source>
        <strain evidence="1">Expedition CK06-06</strain>
    </source>
</reference>
<dbReference type="AlphaFoldDB" id="X0XCK1"/>
<dbReference type="InterPro" id="IPR043129">
    <property type="entry name" value="ATPase_NBD"/>
</dbReference>
<name>X0XCK1_9ZZZZ</name>
<dbReference type="Gene3D" id="3.30.1490.300">
    <property type="match status" value="1"/>
</dbReference>
<dbReference type="PANTHER" id="PTHR32432:SF3">
    <property type="entry name" value="ETHANOLAMINE UTILIZATION PROTEIN EUTJ"/>
    <property type="match status" value="1"/>
</dbReference>
<dbReference type="InterPro" id="IPR005883">
    <property type="entry name" value="PilM"/>
</dbReference>
<proteinExistence type="predicted"/>
<dbReference type="SUPFAM" id="SSF53067">
    <property type="entry name" value="Actin-like ATPase domain"/>
    <property type="match status" value="1"/>
</dbReference>
<dbReference type="InterPro" id="IPR050696">
    <property type="entry name" value="FtsA/MreB"/>
</dbReference>
<dbReference type="PANTHER" id="PTHR32432">
    <property type="entry name" value="CELL DIVISION PROTEIN FTSA-RELATED"/>
    <property type="match status" value="1"/>
</dbReference>